<keyword evidence="1" id="KW-0812">Transmembrane</keyword>
<feature type="transmembrane region" description="Helical" evidence="1">
    <location>
        <begin position="97"/>
        <end position="116"/>
    </location>
</feature>
<dbReference type="STRING" id="1121357.SAMN05661109_00632"/>
<sequence length="249" mass="27936">MEHWEYPRVRRLSIIVVTLTMIVIGISIVFFTWISLTINPSPSRKVALILLHISLVLAVIPGLIHLYVNRPVPRLGFLFPTARWEGNFLVWERTPPLIILMKVSGLTIGATIMYSIAISPRFIVYAILATIFTSAILLRFPHSRVHVIAGPGYVHHTQVWRGREEIYFSGPGGIRWAYAHEVSLPAVGDPMLLATGDLQRTVDNEPAPLRTFGIGMVPFTNVNRTEVMAWLRGETTTPPTLGLAQKREI</sequence>
<organism evidence="2 3">
    <name type="scientific">Corynebacterium cystitidis DSM 20524</name>
    <dbReference type="NCBI Taxonomy" id="1121357"/>
    <lineage>
        <taxon>Bacteria</taxon>
        <taxon>Bacillati</taxon>
        <taxon>Actinomycetota</taxon>
        <taxon>Actinomycetes</taxon>
        <taxon>Mycobacteriales</taxon>
        <taxon>Corynebacteriaceae</taxon>
        <taxon>Corynebacterium</taxon>
    </lineage>
</organism>
<keyword evidence="1" id="KW-1133">Transmembrane helix</keyword>
<accession>A0A1H9QS18</accession>
<evidence type="ECO:0000256" key="1">
    <source>
        <dbReference type="SAM" id="Phobius"/>
    </source>
</evidence>
<feature type="transmembrane region" description="Helical" evidence="1">
    <location>
        <begin position="46"/>
        <end position="68"/>
    </location>
</feature>
<protein>
    <submittedName>
        <fullName evidence="2">Uncharacterized protein</fullName>
    </submittedName>
</protein>
<gene>
    <name evidence="2" type="ORF">SAMN05661109_00632</name>
</gene>
<dbReference type="EMBL" id="FOGQ01000002">
    <property type="protein sequence ID" value="SER62649.1"/>
    <property type="molecule type" value="Genomic_DNA"/>
</dbReference>
<feature type="transmembrane region" description="Helical" evidence="1">
    <location>
        <begin position="12"/>
        <end position="34"/>
    </location>
</feature>
<reference evidence="3" key="1">
    <citation type="submission" date="2016-10" db="EMBL/GenBank/DDBJ databases">
        <authorList>
            <person name="Varghese N."/>
            <person name="Submissions S."/>
        </authorList>
    </citation>
    <scope>NUCLEOTIDE SEQUENCE [LARGE SCALE GENOMIC DNA]</scope>
    <source>
        <strain evidence="3">DSM 20524</strain>
    </source>
</reference>
<evidence type="ECO:0000313" key="3">
    <source>
        <dbReference type="Proteomes" id="UP000198929"/>
    </source>
</evidence>
<keyword evidence="3" id="KW-1185">Reference proteome</keyword>
<proteinExistence type="predicted"/>
<keyword evidence="1" id="KW-0472">Membrane</keyword>
<evidence type="ECO:0000313" key="2">
    <source>
        <dbReference type="EMBL" id="SER62649.1"/>
    </source>
</evidence>
<name>A0A1H9QS18_9CORY</name>
<dbReference type="Proteomes" id="UP000198929">
    <property type="component" value="Unassembled WGS sequence"/>
</dbReference>
<feature type="transmembrane region" description="Helical" evidence="1">
    <location>
        <begin position="122"/>
        <end position="140"/>
    </location>
</feature>
<dbReference type="AlphaFoldDB" id="A0A1H9QS18"/>